<dbReference type="RefSeq" id="WP_111594992.1">
    <property type="nucleotide sequence ID" value="NZ_QLMA01000010.1"/>
</dbReference>
<dbReference type="SUPFAM" id="SSF56601">
    <property type="entry name" value="beta-lactamase/transpeptidase-like"/>
    <property type="match status" value="1"/>
</dbReference>
<keyword evidence="4" id="KW-1185">Reference proteome</keyword>
<dbReference type="InterPro" id="IPR001466">
    <property type="entry name" value="Beta-lactam-related"/>
</dbReference>
<sequence>MKTIISTLLLAGLTYTTTAQVKPVVANQLEHQIDQFATRKISTGEITGTTILVLKDGKPIYNKSFGYADTDTKKPMQNDNIFRVASFTKAVTSVAALMLLEEGRFRLDEPVSKYIPAFAQTKVLDTFNAADSSYTTKPLARPITIRDIMTHTSGIEYGAISYDPRIHAIFSKAGLTVAIGTHGSLEDFINKLAAAPLIHQPGEAFTYGLNVDVLGRLVEIWSGQTLEQFFQQRIFTPLGMKDTYFHLPASKANRLVTLQEKGSHGLQKITHPIFESTDPMYPLDTTTFFSGGGGLSSTAADYARFLLMLQEGGTVNGHHFLSPATIALFTSNQLMGNANSDAFQFGLGVAVISPRNKHMLPISVGSFYWCGAFNTHYWVDPAKKIIGIILTQEHLPEDFFGLGQNLQHMVYGAL</sequence>
<proteinExistence type="predicted"/>
<feature type="chain" id="PRO_5016311819" evidence="1">
    <location>
        <begin position="22"/>
        <end position="414"/>
    </location>
</feature>
<reference evidence="3 4" key="1">
    <citation type="submission" date="2018-06" db="EMBL/GenBank/DDBJ databases">
        <title>Genomic Encyclopedia of Archaeal and Bacterial Type Strains, Phase II (KMG-II): from individual species to whole genera.</title>
        <authorList>
            <person name="Goeker M."/>
        </authorList>
    </citation>
    <scope>NUCLEOTIDE SEQUENCE [LARGE SCALE GENOMIC DNA]</scope>
    <source>
        <strain evidence="3 4">DSM 29821</strain>
    </source>
</reference>
<evidence type="ECO:0000313" key="3">
    <source>
        <dbReference type="EMBL" id="RAJ75090.1"/>
    </source>
</evidence>
<gene>
    <name evidence="3" type="ORF">CLV59_110136</name>
</gene>
<organism evidence="3 4">
    <name type="scientific">Chitinophaga dinghuensis</name>
    <dbReference type="NCBI Taxonomy" id="1539050"/>
    <lineage>
        <taxon>Bacteria</taxon>
        <taxon>Pseudomonadati</taxon>
        <taxon>Bacteroidota</taxon>
        <taxon>Chitinophagia</taxon>
        <taxon>Chitinophagales</taxon>
        <taxon>Chitinophagaceae</taxon>
        <taxon>Chitinophaga</taxon>
    </lineage>
</organism>
<feature type="domain" description="Beta-lactamase-related" evidence="2">
    <location>
        <begin position="37"/>
        <end position="396"/>
    </location>
</feature>
<evidence type="ECO:0000256" key="1">
    <source>
        <dbReference type="SAM" id="SignalP"/>
    </source>
</evidence>
<dbReference type="InterPro" id="IPR050789">
    <property type="entry name" value="Diverse_Enzym_Activities"/>
</dbReference>
<evidence type="ECO:0000259" key="2">
    <source>
        <dbReference type="Pfam" id="PF00144"/>
    </source>
</evidence>
<feature type="signal peptide" evidence="1">
    <location>
        <begin position="1"/>
        <end position="21"/>
    </location>
</feature>
<comment type="caution">
    <text evidence="3">The sequence shown here is derived from an EMBL/GenBank/DDBJ whole genome shotgun (WGS) entry which is preliminary data.</text>
</comment>
<dbReference type="Proteomes" id="UP000249819">
    <property type="component" value="Unassembled WGS sequence"/>
</dbReference>
<dbReference type="PANTHER" id="PTHR43283">
    <property type="entry name" value="BETA-LACTAMASE-RELATED"/>
    <property type="match status" value="1"/>
</dbReference>
<protein>
    <submittedName>
        <fullName evidence="3">CubicO group peptidase (Beta-lactamase class C family)</fullName>
    </submittedName>
</protein>
<dbReference type="Pfam" id="PF00144">
    <property type="entry name" value="Beta-lactamase"/>
    <property type="match status" value="1"/>
</dbReference>
<evidence type="ECO:0000313" key="4">
    <source>
        <dbReference type="Proteomes" id="UP000249819"/>
    </source>
</evidence>
<keyword evidence="1" id="KW-0732">Signal</keyword>
<dbReference type="InterPro" id="IPR012338">
    <property type="entry name" value="Beta-lactam/transpept-like"/>
</dbReference>
<dbReference type="AlphaFoldDB" id="A0A327VK59"/>
<name>A0A327VK59_9BACT</name>
<dbReference type="Gene3D" id="3.40.710.10">
    <property type="entry name" value="DD-peptidase/beta-lactamase superfamily"/>
    <property type="match status" value="1"/>
</dbReference>
<dbReference type="PANTHER" id="PTHR43283:SF3">
    <property type="entry name" value="BETA-LACTAMASE FAMILY PROTEIN (AFU_ORTHOLOGUE AFUA_5G07500)"/>
    <property type="match status" value="1"/>
</dbReference>
<dbReference type="EMBL" id="QLMA01000010">
    <property type="protein sequence ID" value="RAJ75090.1"/>
    <property type="molecule type" value="Genomic_DNA"/>
</dbReference>
<accession>A0A327VK59</accession>
<dbReference type="OrthoDB" id="1522765at2"/>